<dbReference type="PROSITE" id="PS50932">
    <property type="entry name" value="HTH_LACI_2"/>
    <property type="match status" value="1"/>
</dbReference>
<dbReference type="Gene3D" id="3.40.50.2300">
    <property type="match status" value="2"/>
</dbReference>
<dbReference type="EMBL" id="FOXR01000049">
    <property type="protein sequence ID" value="SFQ44256.1"/>
    <property type="molecule type" value="Genomic_DNA"/>
</dbReference>
<dbReference type="SMART" id="SM00354">
    <property type="entry name" value="HTH_LACI"/>
    <property type="match status" value="1"/>
</dbReference>
<dbReference type="GO" id="GO:0003700">
    <property type="term" value="F:DNA-binding transcription factor activity"/>
    <property type="evidence" value="ECO:0007669"/>
    <property type="project" value="TreeGrafter"/>
</dbReference>
<dbReference type="InterPro" id="IPR010982">
    <property type="entry name" value="Lambda_DNA-bd_dom_sf"/>
</dbReference>
<dbReference type="OrthoDB" id="43195at2"/>
<dbReference type="InterPro" id="IPR028082">
    <property type="entry name" value="Peripla_BP_I"/>
</dbReference>
<reference evidence="5 6" key="1">
    <citation type="submission" date="2016-10" db="EMBL/GenBank/DDBJ databases">
        <authorList>
            <person name="de Groot N.N."/>
        </authorList>
    </citation>
    <scope>NUCLEOTIDE SEQUENCE [LARGE SCALE GENOMIC DNA]</scope>
    <source>
        <strain evidence="5 6">DSM 20678</strain>
    </source>
</reference>
<dbReference type="SUPFAM" id="SSF47413">
    <property type="entry name" value="lambda repressor-like DNA-binding domains"/>
    <property type="match status" value="1"/>
</dbReference>
<accession>A0A1I5YJ68</accession>
<dbReference type="InterPro" id="IPR000843">
    <property type="entry name" value="HTH_LacI"/>
</dbReference>
<dbReference type="GO" id="GO:0000976">
    <property type="term" value="F:transcription cis-regulatory region binding"/>
    <property type="evidence" value="ECO:0007669"/>
    <property type="project" value="TreeGrafter"/>
</dbReference>
<organism evidence="5 6">
    <name type="scientific">Caldicoprobacter faecalis</name>
    <dbReference type="NCBI Taxonomy" id="937334"/>
    <lineage>
        <taxon>Bacteria</taxon>
        <taxon>Bacillati</taxon>
        <taxon>Bacillota</taxon>
        <taxon>Clostridia</taxon>
        <taxon>Caldicoprobacterales</taxon>
        <taxon>Caldicoprobacteraceae</taxon>
        <taxon>Caldicoprobacter</taxon>
    </lineage>
</organism>
<evidence type="ECO:0000256" key="3">
    <source>
        <dbReference type="ARBA" id="ARBA00023163"/>
    </source>
</evidence>
<dbReference type="CDD" id="cd06267">
    <property type="entry name" value="PBP1_LacI_sugar_binding-like"/>
    <property type="match status" value="1"/>
</dbReference>
<dbReference type="AlphaFoldDB" id="A0A1I5YJ68"/>
<dbReference type="Pfam" id="PF13377">
    <property type="entry name" value="Peripla_BP_3"/>
    <property type="match status" value="1"/>
</dbReference>
<evidence type="ECO:0000256" key="1">
    <source>
        <dbReference type="ARBA" id="ARBA00023015"/>
    </source>
</evidence>
<feature type="domain" description="HTH lacI-type" evidence="4">
    <location>
        <begin position="3"/>
        <end position="57"/>
    </location>
</feature>
<evidence type="ECO:0000313" key="6">
    <source>
        <dbReference type="Proteomes" id="UP000198577"/>
    </source>
</evidence>
<gene>
    <name evidence="5" type="ORF">SAMN05444406_1498</name>
</gene>
<dbReference type="PANTHER" id="PTHR30146">
    <property type="entry name" value="LACI-RELATED TRANSCRIPTIONAL REPRESSOR"/>
    <property type="match status" value="1"/>
</dbReference>
<name>A0A1I5YJ68_9FIRM</name>
<dbReference type="Pfam" id="PF00356">
    <property type="entry name" value="LacI"/>
    <property type="match status" value="1"/>
</dbReference>
<dbReference type="STRING" id="937334.SAMN05444406_1498"/>
<keyword evidence="2" id="KW-0238">DNA-binding</keyword>
<dbReference type="Proteomes" id="UP000198577">
    <property type="component" value="Unassembled WGS sequence"/>
</dbReference>
<evidence type="ECO:0000259" key="4">
    <source>
        <dbReference type="PROSITE" id="PS50932"/>
    </source>
</evidence>
<keyword evidence="3" id="KW-0804">Transcription</keyword>
<protein>
    <submittedName>
        <fullName evidence="5">Transcriptional regulator, LacI family</fullName>
    </submittedName>
</protein>
<dbReference type="PRINTS" id="PR00036">
    <property type="entry name" value="HTHLACI"/>
</dbReference>
<dbReference type="RefSeq" id="WP_092282832.1">
    <property type="nucleotide sequence ID" value="NZ_FOXR01000049.1"/>
</dbReference>
<keyword evidence="1" id="KW-0805">Transcription regulation</keyword>
<proteinExistence type="predicted"/>
<dbReference type="InterPro" id="IPR046335">
    <property type="entry name" value="LacI/GalR-like_sensor"/>
</dbReference>
<sequence>MAVTLKDIAKVAGVSYATVSRALSNHPDVSPETRERIKKIAKEMNYVPDPSARGLKGKNTNMIGLVVPDISNPFFSELALGVESFANEHGYCVFLCNTNWDYEREKTYVDILKAKRVDGVIISSVIENATHHKKLSLPLVYITEGPKSDDIYYVGIDNKTGAVLGVEYLIKLGHKDIVYIGGSEKTSTNRERFEGYKETMQRHGYTVKANIRTTDSFSQESGYKAAMEMLIKSEIPTAVFAVNDIVALGVIQAIEEFGLKVPEDISVVGFDDIAFSSMHRIKLTTVSQPKFEMGRLSAELLINLIKQENVGQKINIVQPSLIIRDTCRAIKD</sequence>
<dbReference type="PROSITE" id="PS00356">
    <property type="entry name" value="HTH_LACI_1"/>
    <property type="match status" value="1"/>
</dbReference>
<evidence type="ECO:0000256" key="2">
    <source>
        <dbReference type="ARBA" id="ARBA00023125"/>
    </source>
</evidence>
<dbReference type="Gene3D" id="1.10.260.40">
    <property type="entry name" value="lambda repressor-like DNA-binding domains"/>
    <property type="match status" value="1"/>
</dbReference>
<evidence type="ECO:0000313" key="5">
    <source>
        <dbReference type="EMBL" id="SFQ44256.1"/>
    </source>
</evidence>
<dbReference type="PANTHER" id="PTHR30146:SF109">
    <property type="entry name" value="HTH-TYPE TRANSCRIPTIONAL REGULATOR GALS"/>
    <property type="match status" value="1"/>
</dbReference>
<dbReference type="SUPFAM" id="SSF53822">
    <property type="entry name" value="Periplasmic binding protein-like I"/>
    <property type="match status" value="1"/>
</dbReference>
<keyword evidence="6" id="KW-1185">Reference proteome</keyword>
<dbReference type="CDD" id="cd01392">
    <property type="entry name" value="HTH_LacI"/>
    <property type="match status" value="1"/>
</dbReference>